<reference evidence="11" key="1">
    <citation type="submission" date="2020-10" db="EMBL/GenBank/DDBJ databases">
        <authorList>
            <person name="Gilroy R."/>
        </authorList>
    </citation>
    <scope>NUCLEOTIDE SEQUENCE</scope>
    <source>
        <strain evidence="11">CHK195-4489</strain>
    </source>
</reference>
<dbReference type="Gene3D" id="1.10.340.30">
    <property type="entry name" value="Hypothetical protein, domain 2"/>
    <property type="match status" value="1"/>
</dbReference>
<keyword evidence="5" id="KW-0234">DNA repair</keyword>
<protein>
    <recommendedName>
        <fullName evidence="2">DNA-(apurinic or apyrimidinic site) lyase</fullName>
        <ecNumber evidence="2">4.2.99.18</ecNumber>
    </recommendedName>
</protein>
<keyword evidence="6" id="KW-0456">Lyase</keyword>
<keyword evidence="4" id="KW-0378">Hydrolase</keyword>
<evidence type="ECO:0000256" key="5">
    <source>
        <dbReference type="ARBA" id="ARBA00023204"/>
    </source>
</evidence>
<dbReference type="InterPro" id="IPR012904">
    <property type="entry name" value="OGG_N"/>
</dbReference>
<dbReference type="Pfam" id="PF00730">
    <property type="entry name" value="HhH-GPD"/>
    <property type="match status" value="1"/>
</dbReference>
<evidence type="ECO:0000256" key="9">
    <source>
        <dbReference type="ARBA" id="ARBA00044632"/>
    </source>
</evidence>
<dbReference type="Gene3D" id="1.10.1670.10">
    <property type="entry name" value="Helix-hairpin-Helix base-excision DNA repair enzymes (C-terminal)"/>
    <property type="match status" value="1"/>
</dbReference>
<dbReference type="InterPro" id="IPR052054">
    <property type="entry name" value="Oxidative_DNA_repair_enzyme"/>
</dbReference>
<dbReference type="GO" id="GO:0008534">
    <property type="term" value="F:oxidized purine nucleobase lesion DNA N-glycosylase activity"/>
    <property type="evidence" value="ECO:0007669"/>
    <property type="project" value="InterPro"/>
</dbReference>
<evidence type="ECO:0000256" key="4">
    <source>
        <dbReference type="ARBA" id="ARBA00022801"/>
    </source>
</evidence>
<dbReference type="Proteomes" id="UP000824089">
    <property type="component" value="Unassembled WGS sequence"/>
</dbReference>
<keyword evidence="3" id="KW-0227">DNA damage</keyword>
<comment type="catalytic activity">
    <reaction evidence="9">
        <text>2'-deoxyribonucleotide-(2'-deoxyribose 5'-phosphate)-2'-deoxyribonucleotide-DNA = a 3'-end 2'-deoxyribonucleotide-(2,3-dehydro-2,3-deoxyribose 5'-phosphate)-DNA + a 5'-end 5'-phospho-2'-deoxyribonucleoside-DNA + H(+)</text>
        <dbReference type="Rhea" id="RHEA:66592"/>
        <dbReference type="Rhea" id="RHEA-COMP:13180"/>
        <dbReference type="Rhea" id="RHEA-COMP:16897"/>
        <dbReference type="Rhea" id="RHEA-COMP:17067"/>
        <dbReference type="ChEBI" id="CHEBI:15378"/>
        <dbReference type="ChEBI" id="CHEBI:136412"/>
        <dbReference type="ChEBI" id="CHEBI:157695"/>
        <dbReference type="ChEBI" id="CHEBI:167181"/>
        <dbReference type="EC" id="4.2.99.18"/>
    </reaction>
</comment>
<dbReference type="Pfam" id="PF07934">
    <property type="entry name" value="OGG_N"/>
    <property type="match status" value="1"/>
</dbReference>
<dbReference type="SUPFAM" id="SSF55945">
    <property type="entry name" value="TATA-box binding protein-like"/>
    <property type="match status" value="1"/>
</dbReference>
<comment type="similarity">
    <text evidence="1">Belongs to the type-1 OGG1 family.</text>
</comment>
<dbReference type="EC" id="4.2.99.18" evidence="2"/>
<evidence type="ECO:0000313" key="12">
    <source>
        <dbReference type="Proteomes" id="UP000824089"/>
    </source>
</evidence>
<name>A0A9D1I6N8_9CLOT</name>
<dbReference type="SMART" id="SM00478">
    <property type="entry name" value="ENDO3c"/>
    <property type="match status" value="1"/>
</dbReference>
<dbReference type="PANTHER" id="PTHR10242:SF2">
    <property type="entry name" value="N-GLYCOSYLASE_DNA LYASE"/>
    <property type="match status" value="1"/>
</dbReference>
<evidence type="ECO:0000256" key="1">
    <source>
        <dbReference type="ARBA" id="ARBA00010679"/>
    </source>
</evidence>
<dbReference type="AlphaFoldDB" id="A0A9D1I6N8"/>
<dbReference type="SUPFAM" id="SSF48150">
    <property type="entry name" value="DNA-glycosylase"/>
    <property type="match status" value="1"/>
</dbReference>
<dbReference type="EMBL" id="DVMM01000005">
    <property type="protein sequence ID" value="HIU28722.1"/>
    <property type="molecule type" value="Genomic_DNA"/>
</dbReference>
<reference evidence="11" key="2">
    <citation type="journal article" date="2021" name="PeerJ">
        <title>Extensive microbial diversity within the chicken gut microbiome revealed by metagenomics and culture.</title>
        <authorList>
            <person name="Gilroy R."/>
            <person name="Ravi A."/>
            <person name="Getino M."/>
            <person name="Pursley I."/>
            <person name="Horton D.L."/>
            <person name="Alikhan N.F."/>
            <person name="Baker D."/>
            <person name="Gharbi K."/>
            <person name="Hall N."/>
            <person name="Watson M."/>
            <person name="Adriaenssens E.M."/>
            <person name="Foster-Nyarko E."/>
            <person name="Jarju S."/>
            <person name="Secka A."/>
            <person name="Antonio M."/>
            <person name="Oren A."/>
            <person name="Chaudhuri R.R."/>
            <person name="La Ragione R."/>
            <person name="Hildebrand F."/>
            <person name="Pallen M.J."/>
        </authorList>
    </citation>
    <scope>NUCLEOTIDE SEQUENCE</scope>
    <source>
        <strain evidence="11">CHK195-4489</strain>
    </source>
</reference>
<evidence type="ECO:0000256" key="6">
    <source>
        <dbReference type="ARBA" id="ARBA00023239"/>
    </source>
</evidence>
<organism evidence="11 12">
    <name type="scientific">Candidatus Egerieisoma faecipullorum</name>
    <dbReference type="NCBI Taxonomy" id="2840963"/>
    <lineage>
        <taxon>Bacteria</taxon>
        <taxon>Bacillati</taxon>
        <taxon>Bacillota</taxon>
        <taxon>Clostridia</taxon>
        <taxon>Eubacteriales</taxon>
        <taxon>Clostridiaceae</taxon>
        <taxon>Clostridiaceae incertae sedis</taxon>
        <taxon>Candidatus Egerieisoma</taxon>
    </lineage>
</organism>
<dbReference type="InterPro" id="IPR023170">
    <property type="entry name" value="HhH_base_excis_C"/>
</dbReference>
<feature type="domain" description="HhH-GPD" evidence="10">
    <location>
        <begin position="136"/>
        <end position="314"/>
    </location>
</feature>
<comment type="caution">
    <text evidence="11">The sequence shown here is derived from an EMBL/GenBank/DDBJ whole genome shotgun (WGS) entry which is preliminary data.</text>
</comment>
<keyword evidence="7" id="KW-0511">Multifunctional enzyme</keyword>
<dbReference type="GO" id="GO:0006284">
    <property type="term" value="P:base-excision repair"/>
    <property type="evidence" value="ECO:0007669"/>
    <property type="project" value="InterPro"/>
</dbReference>
<dbReference type="GO" id="GO:0140078">
    <property type="term" value="F:class I DNA-(apurinic or apyrimidinic site) endonuclease activity"/>
    <property type="evidence" value="ECO:0007669"/>
    <property type="project" value="UniProtKB-EC"/>
</dbReference>
<sequence>MNALEVTEHFTSYGLPYVEIRGCEDFDPVHIFECGQCFRWNPLPGNPRIYLGAAGGRVLAVRAEDGSEGKIITLANAGLRDYYAFWENYFDMKRDYAAIRRTLSERDAYLKEAAALGSGLRILRQEPFETLISFILSSNNNIPRIKGCVERLAERYGAPIETEAALNRYLRENSSVSEWIPFYAFPSPERLAGVSAEAFSACCRAGYRCAYLEKTVRRYLDTPIDPEAVRTAPLPAARGLLQMYSGVGPKVADCVMLFAGMRTDVFPVDVWVRRVLEELYFRRRLLPGEAEAFVSARFGTLAGFAQQYLFYGIREYGVDFLLQRNAGVC</sequence>
<gene>
    <name evidence="11" type="ORF">IAD50_00315</name>
</gene>
<evidence type="ECO:0000256" key="8">
    <source>
        <dbReference type="ARBA" id="ARBA00023295"/>
    </source>
</evidence>
<accession>A0A9D1I6N8</accession>
<dbReference type="InterPro" id="IPR011257">
    <property type="entry name" value="DNA_glycosylase"/>
</dbReference>
<dbReference type="GO" id="GO:0003684">
    <property type="term" value="F:damaged DNA binding"/>
    <property type="evidence" value="ECO:0007669"/>
    <property type="project" value="InterPro"/>
</dbReference>
<dbReference type="CDD" id="cd00056">
    <property type="entry name" value="ENDO3c"/>
    <property type="match status" value="1"/>
</dbReference>
<dbReference type="Gene3D" id="3.30.310.260">
    <property type="match status" value="1"/>
</dbReference>
<evidence type="ECO:0000259" key="10">
    <source>
        <dbReference type="SMART" id="SM00478"/>
    </source>
</evidence>
<evidence type="ECO:0000256" key="7">
    <source>
        <dbReference type="ARBA" id="ARBA00023268"/>
    </source>
</evidence>
<evidence type="ECO:0000256" key="3">
    <source>
        <dbReference type="ARBA" id="ARBA00022763"/>
    </source>
</evidence>
<keyword evidence="8" id="KW-0326">Glycosidase</keyword>
<evidence type="ECO:0000256" key="2">
    <source>
        <dbReference type="ARBA" id="ARBA00012720"/>
    </source>
</evidence>
<dbReference type="PANTHER" id="PTHR10242">
    <property type="entry name" value="8-OXOGUANINE DNA GLYCOSYLASE"/>
    <property type="match status" value="1"/>
</dbReference>
<dbReference type="InterPro" id="IPR003265">
    <property type="entry name" value="HhH-GPD_domain"/>
</dbReference>
<dbReference type="GO" id="GO:0006289">
    <property type="term" value="P:nucleotide-excision repair"/>
    <property type="evidence" value="ECO:0007669"/>
    <property type="project" value="InterPro"/>
</dbReference>
<proteinExistence type="inferred from homology"/>
<evidence type="ECO:0000313" key="11">
    <source>
        <dbReference type="EMBL" id="HIU28722.1"/>
    </source>
</evidence>